<accession>A0A2T1A8L0</accession>
<comment type="caution">
    <text evidence="1">The sequence shown here is derived from an EMBL/GenBank/DDBJ whole genome shotgun (WGS) entry which is preliminary data.</text>
</comment>
<dbReference type="Pfam" id="PF06082">
    <property type="entry name" value="YjbH"/>
    <property type="match status" value="1"/>
</dbReference>
<proteinExistence type="predicted"/>
<organism evidence="1 2">
    <name type="scientific">Tritonibacter scottomollicae</name>
    <name type="common">Epibacterium scottomollicae</name>
    <dbReference type="NCBI Taxonomy" id="483013"/>
    <lineage>
        <taxon>Bacteria</taxon>
        <taxon>Pseudomonadati</taxon>
        <taxon>Pseudomonadota</taxon>
        <taxon>Alphaproteobacteria</taxon>
        <taxon>Rhodobacterales</taxon>
        <taxon>Paracoccaceae</taxon>
        <taxon>Tritonibacter</taxon>
    </lineage>
</organism>
<dbReference type="AlphaFoldDB" id="A0A2T1A8L0"/>
<name>A0A2T1A8L0_TRISK</name>
<protein>
    <submittedName>
        <fullName evidence="1">Exopolysaccharide biosynthesis protein YbjH</fullName>
    </submittedName>
</protein>
<sequence length="751" mass="83033">MCPPRVTVEAGGTRQMNEQGLPRVTSPTLPLPRLTGRFLMRLPSVVLAGLLPQALQAEENMPQGFAWPETPSLNFYGAPGLIDMPSAEMLPDAQLAPSVGYFAGQGRMNLQAQVLPWVTVGFRYTGIRNNNPDELLFGFATYYDRNFDVRVRLWDEGHYRPAVAVGLQDLAGTGLFSSEYIVATKRFDPAALPGRLKVTAGLGWGRFGSSGVIATLGDRGRFTSGDTGGEFSTDQWFRGDVAPFAGVEWTYGKWGVKAEYSSDAYTMETERARAFERKSDFNFGVEYQASRQLRLGAYYLYGSEFGISAQIQMNPRHPATKMQVPAPSPVAPRSSWAPDEAMWAQSWAGSRTAKLKTRDLLAESLKQDGLILESVTLEGTKAEVRIRNTRYRSAALAVGRTARAMARSLPPSVETFRIVPTAGGLGLSAVVLRRSDLEALEFSPEAPDAIWAVATVQDAGQAAPDALQSEELYPAFSYAFSPYTSPSYFDPSVPFRLDVGVDLTASYSPAPGWKLAGAIRQRIWGNVADGRPGTSRLPQVRTNVREYAQADTTLDRLYLERRWRPGRNLYARATVGYLESMYGGLSGELLWKPVDSRLGLGAELNYVRQRDFDQRLGFRDYDVLTGHASAYLELPKNYLLQVDAGRYLAGDVGGTVSLTRTFNNGWRLGGFFTLTDVSADDFGEGSFDKGIRLSIPLNWLLGKPSRNAYGLTIRPVQRDGGQRVSVPGRLYEQVRVTHRKSLEDQRARFWE</sequence>
<reference evidence="1 2" key="1">
    <citation type="submission" date="2018-03" db="EMBL/GenBank/DDBJ databases">
        <title>Genomic Encyclopedia of Archaeal and Bacterial Type Strains, Phase II (KMG-II): from individual species to whole genera.</title>
        <authorList>
            <person name="Goeker M."/>
        </authorList>
    </citation>
    <scope>NUCLEOTIDE SEQUENCE [LARGE SCALE GENOMIC DNA]</scope>
    <source>
        <strain evidence="1 2">DSM 25328</strain>
    </source>
</reference>
<dbReference type="EMBL" id="PVUF01000021">
    <property type="protein sequence ID" value="PRZ44688.1"/>
    <property type="molecule type" value="Genomic_DNA"/>
</dbReference>
<evidence type="ECO:0000313" key="1">
    <source>
        <dbReference type="EMBL" id="PRZ44688.1"/>
    </source>
</evidence>
<dbReference type="InterPro" id="IPR010344">
    <property type="entry name" value="YbjH"/>
</dbReference>
<dbReference type="Proteomes" id="UP000237718">
    <property type="component" value="Unassembled WGS sequence"/>
</dbReference>
<gene>
    <name evidence="1" type="ORF">CLV89_12121</name>
</gene>
<evidence type="ECO:0000313" key="2">
    <source>
        <dbReference type="Proteomes" id="UP000237718"/>
    </source>
</evidence>